<protein>
    <submittedName>
        <fullName evidence="2">Uncharacterized protein</fullName>
    </submittedName>
</protein>
<dbReference type="Proteomes" id="UP000887565">
    <property type="component" value="Unplaced"/>
</dbReference>
<dbReference type="AlphaFoldDB" id="A0A915HN99"/>
<sequence>MIRKRRMVVIPGTCKILRSDKSLPPWRGRCGGFKYCMFDYTEEDGRVVHDRIKHDTCWEKGNNAACNVTQVVYKQVRCLFDQGSFRLDGTHAIACLDTKEP</sequence>
<dbReference type="WBParaSite" id="nRc.2.0.1.t03418-RA">
    <property type="protein sequence ID" value="nRc.2.0.1.t03418-RA"/>
    <property type="gene ID" value="nRc.2.0.1.g03418"/>
</dbReference>
<name>A0A915HN99_ROMCU</name>
<accession>A0A915HN99</accession>
<proteinExistence type="predicted"/>
<keyword evidence="1" id="KW-1185">Reference proteome</keyword>
<reference evidence="2" key="1">
    <citation type="submission" date="2022-11" db="UniProtKB">
        <authorList>
            <consortium name="WormBaseParasite"/>
        </authorList>
    </citation>
    <scope>IDENTIFICATION</scope>
</reference>
<evidence type="ECO:0000313" key="1">
    <source>
        <dbReference type="Proteomes" id="UP000887565"/>
    </source>
</evidence>
<organism evidence="1 2">
    <name type="scientific">Romanomermis culicivorax</name>
    <name type="common">Nematode worm</name>
    <dbReference type="NCBI Taxonomy" id="13658"/>
    <lineage>
        <taxon>Eukaryota</taxon>
        <taxon>Metazoa</taxon>
        <taxon>Ecdysozoa</taxon>
        <taxon>Nematoda</taxon>
        <taxon>Enoplea</taxon>
        <taxon>Dorylaimia</taxon>
        <taxon>Mermithida</taxon>
        <taxon>Mermithoidea</taxon>
        <taxon>Mermithidae</taxon>
        <taxon>Romanomermis</taxon>
    </lineage>
</organism>
<evidence type="ECO:0000313" key="2">
    <source>
        <dbReference type="WBParaSite" id="nRc.2.0.1.t03418-RA"/>
    </source>
</evidence>